<evidence type="ECO:0000256" key="4">
    <source>
        <dbReference type="ARBA" id="ARBA00022475"/>
    </source>
</evidence>
<dbReference type="AlphaFoldDB" id="A0A8B2NK74"/>
<dbReference type="Gene3D" id="1.20.1720.10">
    <property type="entry name" value="Multidrug resistance protein D"/>
    <property type="match status" value="1"/>
</dbReference>
<feature type="transmembrane region" description="Helical" evidence="8">
    <location>
        <begin position="311"/>
        <end position="331"/>
    </location>
</feature>
<feature type="transmembrane region" description="Helical" evidence="8">
    <location>
        <begin position="141"/>
        <end position="166"/>
    </location>
</feature>
<dbReference type="PANTHER" id="PTHR23502:SF132">
    <property type="entry name" value="POLYAMINE TRANSPORTER 2-RELATED"/>
    <property type="match status" value="1"/>
</dbReference>
<feature type="transmembrane region" description="Helical" evidence="8">
    <location>
        <begin position="54"/>
        <end position="71"/>
    </location>
</feature>
<dbReference type="InterPro" id="IPR036259">
    <property type="entry name" value="MFS_trans_sf"/>
</dbReference>
<keyword evidence="8" id="KW-0997">Cell inner membrane</keyword>
<dbReference type="InterPro" id="IPR011701">
    <property type="entry name" value="MFS"/>
</dbReference>
<dbReference type="EMBL" id="QHHQ01000004">
    <property type="protein sequence ID" value="RAI00025.1"/>
    <property type="molecule type" value="Genomic_DNA"/>
</dbReference>
<feature type="transmembrane region" description="Helical" evidence="8">
    <location>
        <begin position="286"/>
        <end position="305"/>
    </location>
</feature>
<dbReference type="GO" id="GO:0042910">
    <property type="term" value="F:xenobiotic transmembrane transporter activity"/>
    <property type="evidence" value="ECO:0007669"/>
    <property type="project" value="InterPro"/>
</dbReference>
<evidence type="ECO:0000256" key="2">
    <source>
        <dbReference type="ARBA" id="ARBA00006236"/>
    </source>
</evidence>
<protein>
    <recommendedName>
        <fullName evidence="8">Bcr/CflA family efflux transporter</fullName>
    </recommendedName>
</protein>
<feature type="transmembrane region" description="Helical" evidence="8">
    <location>
        <begin position="21"/>
        <end position="42"/>
    </location>
</feature>
<dbReference type="PROSITE" id="PS00216">
    <property type="entry name" value="SUGAR_TRANSPORT_1"/>
    <property type="match status" value="1"/>
</dbReference>
<comment type="subcellular location">
    <subcellularLocation>
        <location evidence="8">Cell inner membrane</location>
        <topology evidence="8">Multi-pass membrane protein</topology>
    </subcellularLocation>
    <subcellularLocation>
        <location evidence="1">Cell membrane</location>
        <topology evidence="1">Multi-pass membrane protein</topology>
    </subcellularLocation>
</comment>
<name>A0A8B2NK74_9HYPH</name>
<evidence type="ECO:0000313" key="10">
    <source>
        <dbReference type="EMBL" id="RAI00025.1"/>
    </source>
</evidence>
<evidence type="ECO:0000256" key="7">
    <source>
        <dbReference type="ARBA" id="ARBA00023136"/>
    </source>
</evidence>
<keyword evidence="4" id="KW-1003">Cell membrane</keyword>
<proteinExistence type="inferred from homology"/>
<dbReference type="CDD" id="cd17320">
    <property type="entry name" value="MFS_MdfA_MDR_like"/>
    <property type="match status" value="1"/>
</dbReference>
<dbReference type="PANTHER" id="PTHR23502">
    <property type="entry name" value="MAJOR FACILITATOR SUPERFAMILY"/>
    <property type="match status" value="1"/>
</dbReference>
<keyword evidence="6 8" id="KW-1133">Transmembrane helix</keyword>
<gene>
    <name evidence="10" type="ORF">DLJ53_20055</name>
</gene>
<feature type="transmembrane region" description="Helical" evidence="8">
    <location>
        <begin position="83"/>
        <end position="102"/>
    </location>
</feature>
<comment type="similarity">
    <text evidence="2 8">Belongs to the major facilitator superfamily. Bcr/CmlA family.</text>
</comment>
<feature type="transmembrane region" description="Helical" evidence="8">
    <location>
        <begin position="108"/>
        <end position="129"/>
    </location>
</feature>
<dbReference type="GO" id="GO:1990961">
    <property type="term" value="P:xenobiotic detoxification by transmembrane export across the plasma membrane"/>
    <property type="evidence" value="ECO:0007669"/>
    <property type="project" value="InterPro"/>
</dbReference>
<dbReference type="InterPro" id="IPR020846">
    <property type="entry name" value="MFS_dom"/>
</dbReference>
<feature type="transmembrane region" description="Helical" evidence="8">
    <location>
        <begin position="222"/>
        <end position="240"/>
    </location>
</feature>
<feature type="transmembrane region" description="Helical" evidence="8">
    <location>
        <begin position="172"/>
        <end position="189"/>
    </location>
</feature>
<dbReference type="InterPro" id="IPR005829">
    <property type="entry name" value="Sugar_transporter_CS"/>
</dbReference>
<organism evidence="10 11">
    <name type="scientific">Acuticoccus sediminis</name>
    <dbReference type="NCBI Taxonomy" id="2184697"/>
    <lineage>
        <taxon>Bacteria</taxon>
        <taxon>Pseudomonadati</taxon>
        <taxon>Pseudomonadota</taxon>
        <taxon>Alphaproteobacteria</taxon>
        <taxon>Hyphomicrobiales</taxon>
        <taxon>Amorphaceae</taxon>
        <taxon>Acuticoccus</taxon>
    </lineage>
</organism>
<evidence type="ECO:0000256" key="1">
    <source>
        <dbReference type="ARBA" id="ARBA00004651"/>
    </source>
</evidence>
<feature type="transmembrane region" description="Helical" evidence="8">
    <location>
        <begin position="352"/>
        <end position="372"/>
    </location>
</feature>
<evidence type="ECO:0000313" key="11">
    <source>
        <dbReference type="Proteomes" id="UP000249590"/>
    </source>
</evidence>
<evidence type="ECO:0000259" key="9">
    <source>
        <dbReference type="PROSITE" id="PS50850"/>
    </source>
</evidence>
<evidence type="ECO:0000256" key="3">
    <source>
        <dbReference type="ARBA" id="ARBA00022448"/>
    </source>
</evidence>
<evidence type="ECO:0000256" key="5">
    <source>
        <dbReference type="ARBA" id="ARBA00022692"/>
    </source>
</evidence>
<dbReference type="Proteomes" id="UP000249590">
    <property type="component" value="Unassembled WGS sequence"/>
</dbReference>
<keyword evidence="5 8" id="KW-0812">Transmembrane</keyword>
<dbReference type="Pfam" id="PF07690">
    <property type="entry name" value="MFS_1"/>
    <property type="match status" value="1"/>
</dbReference>
<evidence type="ECO:0000256" key="6">
    <source>
        <dbReference type="ARBA" id="ARBA00022989"/>
    </source>
</evidence>
<dbReference type="SUPFAM" id="SSF103473">
    <property type="entry name" value="MFS general substrate transporter"/>
    <property type="match status" value="1"/>
</dbReference>
<dbReference type="GO" id="GO:0005886">
    <property type="term" value="C:plasma membrane"/>
    <property type="evidence" value="ECO:0007669"/>
    <property type="project" value="UniProtKB-SubCell"/>
</dbReference>
<keyword evidence="7 8" id="KW-0472">Membrane</keyword>
<feature type="transmembrane region" description="Helical" evidence="8">
    <location>
        <begin position="252"/>
        <end position="274"/>
    </location>
</feature>
<evidence type="ECO:0000256" key="8">
    <source>
        <dbReference type="RuleBase" id="RU365088"/>
    </source>
</evidence>
<dbReference type="InterPro" id="IPR004812">
    <property type="entry name" value="Efflux_drug-R_Bcr/CmlA"/>
</dbReference>
<feature type="transmembrane region" description="Helical" evidence="8">
    <location>
        <begin position="378"/>
        <end position="396"/>
    </location>
</feature>
<reference evidence="10 11" key="1">
    <citation type="submission" date="2018-05" db="EMBL/GenBank/DDBJ databases">
        <title>Acuticoccus sediminis sp. nov., isolated from deep-sea sediment of Indian Ocean.</title>
        <authorList>
            <person name="Liu X."/>
            <person name="Lai Q."/>
            <person name="Du Y."/>
            <person name="Sun F."/>
            <person name="Zhang X."/>
            <person name="Wang S."/>
            <person name="Shao Z."/>
        </authorList>
    </citation>
    <scope>NUCLEOTIDE SEQUENCE [LARGE SCALE GENOMIC DNA]</scope>
    <source>
        <strain evidence="10 11">PTG4-2</strain>
    </source>
</reference>
<keyword evidence="11" id="KW-1185">Reference proteome</keyword>
<sequence length="414" mass="44035">MSDQSHRLGNTSMAEFVGMMAMSMALTALSVDIMLVALPNIAADFGLLDPNSQQFVITAYMAAFATGHLVVGPLSDRIGRKPVLIGGFVVYIGGTLLAIFAHSFEALLAARVIQGLGASGPRVVAVAVVRDRFVGRGMSQIMSIVMMVFIILPIIAPSLGSLLALLGSWQPIFMFLLIFSIGIMIWVSTRLEETNPRSGSGSHKAVPILRAVRIILQSRQTVGYTMSLGFIFGCLLTYIASAQQLFEDVYDVVTWFPLIFASVAGGMVVASLVNSRFVEKIGMRRLSHGSLLLFVALALVTNLIHAIVGEFAMLPLVAFLSVSFFLIGLMLPNFNALAMEPLGSIAGTGSSFVGFAMTGMGAILGGTIGQMYDGSAHPLIVGYGLFAVISLAIVVVTERGRLMHASAHPIGMKE</sequence>
<keyword evidence="3 8" id="KW-0813">Transport</keyword>
<accession>A0A8B2NK74</accession>
<dbReference type="OrthoDB" id="9800416at2"/>
<comment type="caution">
    <text evidence="10">The sequence shown here is derived from an EMBL/GenBank/DDBJ whole genome shotgun (WGS) entry which is preliminary data.</text>
</comment>
<feature type="domain" description="Major facilitator superfamily (MFS) profile" evidence="9">
    <location>
        <begin position="16"/>
        <end position="401"/>
    </location>
</feature>
<dbReference type="PROSITE" id="PS50850">
    <property type="entry name" value="MFS"/>
    <property type="match status" value="1"/>
</dbReference>
<dbReference type="NCBIfam" id="TIGR00710">
    <property type="entry name" value="efflux_Bcr_CflA"/>
    <property type="match status" value="1"/>
</dbReference>